<sequence>MRGRRIPSHLLSALVYLAAVGSVLLFVAYPLLRMVAQVFAGGLSLADCGEVLSSQLGVIGGSVGVAALAACASTVLALAIALVIAFGNRMLGRLMVGVATMSIISPPFVASLAYIMLFGRRGLITHGILGLDVSPYGWQGVVVMQVLFFSAINVLMLASVLRRLDGRLLDAARDLGASAGRVLMDVVLPLLAPTMLSCALLTFVRSLSDYGTPVVIGGSFEMISSEIYLQVVGYSDLGTSALLNLLLMVIAIIVFMGYGRLGARSERLVVSAGAPSAGEGRPVRLDGPLGVLAYALALLFLAFMAVLYATIVRTAFSSGIGWTAQPSLVNLEYLASFNLATLLRSLAYAGLAAALATLLAMVIAYFVHRRKVVGGGVLEFLVTLPYLIPGTCFGLGYLLAFNSLPLKLTGTAAIVVLVLVFKRLAISEQTFSQSMAQISPELDMAARDLGASRLGVFADVIVPNLSSATLVSLVNVFSSSMVAYGAVLFLVSAGHKIAVFELFDALSGGKYGTAAMMSVAILAVTLAVNATFALSVGTKRN</sequence>
<evidence type="ECO:0000256" key="1">
    <source>
        <dbReference type="ARBA" id="ARBA00004141"/>
    </source>
</evidence>
<evidence type="ECO:0000259" key="6">
    <source>
        <dbReference type="PROSITE" id="PS50928"/>
    </source>
</evidence>
<dbReference type="PATRIC" id="fig|1125712.3.peg.1709"/>
<evidence type="ECO:0000313" key="8">
    <source>
        <dbReference type="Proteomes" id="UP000016638"/>
    </source>
</evidence>
<dbReference type="OrthoDB" id="9808619at2"/>
<dbReference type="GO" id="GO:0005886">
    <property type="term" value="C:plasma membrane"/>
    <property type="evidence" value="ECO:0007669"/>
    <property type="project" value="UniProtKB-SubCell"/>
</dbReference>
<evidence type="ECO:0000256" key="5">
    <source>
        <dbReference type="RuleBase" id="RU363032"/>
    </source>
</evidence>
<feature type="transmembrane region" description="Helical" evidence="5">
    <location>
        <begin position="291"/>
        <end position="311"/>
    </location>
</feature>
<dbReference type="GO" id="GO:0055085">
    <property type="term" value="P:transmembrane transport"/>
    <property type="evidence" value="ECO:0007669"/>
    <property type="project" value="InterPro"/>
</dbReference>
<keyword evidence="4 5" id="KW-0472">Membrane</keyword>
<feature type="transmembrane region" description="Helical" evidence="5">
    <location>
        <begin position="346"/>
        <end position="368"/>
    </location>
</feature>
<dbReference type="SUPFAM" id="SSF161098">
    <property type="entry name" value="MetI-like"/>
    <property type="match status" value="2"/>
</dbReference>
<dbReference type="InterPro" id="IPR000515">
    <property type="entry name" value="MetI-like"/>
</dbReference>
<feature type="transmembrane region" description="Helical" evidence="5">
    <location>
        <begin position="94"/>
        <end position="116"/>
    </location>
</feature>
<dbReference type="eggNOG" id="COG1178">
    <property type="taxonomic scope" value="Bacteria"/>
</dbReference>
<name>U2TLU8_9ACTN</name>
<dbReference type="Gene3D" id="1.10.3720.10">
    <property type="entry name" value="MetI-like"/>
    <property type="match status" value="2"/>
</dbReference>
<keyword evidence="5" id="KW-0813">Transport</keyword>
<feature type="transmembrane region" description="Helical" evidence="5">
    <location>
        <begin position="56"/>
        <end position="87"/>
    </location>
</feature>
<comment type="caution">
    <text evidence="7">The sequence shown here is derived from an EMBL/GenBank/DDBJ whole genome shotgun (WGS) entry which is preliminary data.</text>
</comment>
<feature type="transmembrane region" description="Helical" evidence="5">
    <location>
        <begin position="182"/>
        <end position="204"/>
    </location>
</feature>
<dbReference type="Pfam" id="PF00528">
    <property type="entry name" value="BPD_transp_1"/>
    <property type="match status" value="2"/>
</dbReference>
<feature type="transmembrane region" description="Helical" evidence="5">
    <location>
        <begin position="511"/>
        <end position="536"/>
    </location>
</feature>
<feature type="transmembrane region" description="Helical" evidence="5">
    <location>
        <begin position="136"/>
        <end position="161"/>
    </location>
</feature>
<accession>U2TLU8</accession>
<comment type="similarity">
    <text evidence="5">Belongs to the binding-protein-dependent transport system permease family.</text>
</comment>
<dbReference type="PANTHER" id="PTHR43496">
    <property type="entry name" value="PROTEIN LPLB"/>
    <property type="match status" value="1"/>
</dbReference>
<evidence type="ECO:0000256" key="3">
    <source>
        <dbReference type="ARBA" id="ARBA00022989"/>
    </source>
</evidence>
<gene>
    <name evidence="7" type="ORF">HMPREF1316_1722</name>
</gene>
<reference evidence="7 8" key="1">
    <citation type="submission" date="2013-08" db="EMBL/GenBank/DDBJ databases">
        <authorList>
            <person name="Durkin A.S."/>
            <person name="Haft D.R."/>
            <person name="McCorrison J."/>
            <person name="Torralba M."/>
            <person name="Gillis M."/>
            <person name="Haft D.H."/>
            <person name="Methe B."/>
            <person name="Sutton G."/>
            <person name="Nelson K.E."/>
        </authorList>
    </citation>
    <scope>NUCLEOTIDE SEQUENCE [LARGE SCALE GENOMIC DNA]</scope>
    <source>
        <strain evidence="7 8">F0195</strain>
    </source>
</reference>
<keyword evidence="8" id="KW-1185">Reference proteome</keyword>
<dbReference type="InterPro" id="IPR035906">
    <property type="entry name" value="MetI-like_sf"/>
</dbReference>
<dbReference type="PANTHER" id="PTHR43496:SF1">
    <property type="entry name" value="POLYGALACTURONAN_RHAMNOGALACTURONAN TRANSPORT SYSTEM PERMEASE PROTEIN YTEP"/>
    <property type="match status" value="1"/>
</dbReference>
<dbReference type="AlphaFoldDB" id="U2TLU8"/>
<evidence type="ECO:0000313" key="7">
    <source>
        <dbReference type="EMBL" id="ERL07148.1"/>
    </source>
</evidence>
<feature type="transmembrane region" description="Helical" evidence="5">
    <location>
        <begin position="380"/>
        <end position="400"/>
    </location>
</feature>
<feature type="transmembrane region" description="Helical" evidence="5">
    <location>
        <begin position="470"/>
        <end position="491"/>
    </location>
</feature>
<evidence type="ECO:0000256" key="4">
    <source>
        <dbReference type="ARBA" id="ARBA00023136"/>
    </source>
</evidence>
<keyword evidence="2 5" id="KW-0812">Transmembrane</keyword>
<feature type="domain" description="ABC transmembrane type-1" evidence="6">
    <location>
        <begin position="342"/>
        <end position="532"/>
    </location>
</feature>
<dbReference type="RefSeq" id="WP_021726559.1">
    <property type="nucleotide sequence ID" value="NZ_AWEZ01000060.1"/>
</dbReference>
<protein>
    <submittedName>
        <fullName evidence="7">ABC transporter, permease protein</fullName>
    </submittedName>
</protein>
<dbReference type="EMBL" id="AWEZ01000060">
    <property type="protein sequence ID" value="ERL07148.1"/>
    <property type="molecule type" value="Genomic_DNA"/>
</dbReference>
<comment type="subcellular location">
    <subcellularLocation>
        <location evidence="5">Cell membrane</location>
        <topology evidence="5">Multi-pass membrane protein</topology>
    </subcellularLocation>
    <subcellularLocation>
        <location evidence="1">Membrane</location>
        <topology evidence="1">Multi-pass membrane protein</topology>
    </subcellularLocation>
</comment>
<dbReference type="STRING" id="1125712.HMPREF1316_1722"/>
<dbReference type="PROSITE" id="PS50928">
    <property type="entry name" value="ABC_TM1"/>
    <property type="match status" value="2"/>
</dbReference>
<proteinExistence type="inferred from homology"/>
<dbReference type="Proteomes" id="UP000016638">
    <property type="component" value="Unassembled WGS sequence"/>
</dbReference>
<keyword evidence="3 5" id="KW-1133">Transmembrane helix</keyword>
<feature type="transmembrane region" description="Helical" evidence="5">
    <location>
        <begin position="406"/>
        <end position="425"/>
    </location>
</feature>
<dbReference type="CDD" id="cd06261">
    <property type="entry name" value="TM_PBP2"/>
    <property type="match status" value="2"/>
</dbReference>
<evidence type="ECO:0000256" key="2">
    <source>
        <dbReference type="ARBA" id="ARBA00022692"/>
    </source>
</evidence>
<feature type="transmembrane region" description="Helical" evidence="5">
    <location>
        <begin position="241"/>
        <end position="258"/>
    </location>
</feature>
<feature type="domain" description="ABC transmembrane type-1" evidence="6">
    <location>
        <begin position="59"/>
        <end position="258"/>
    </location>
</feature>
<organism evidence="7 8">
    <name type="scientific">Olsenella profusa F0195</name>
    <dbReference type="NCBI Taxonomy" id="1125712"/>
    <lineage>
        <taxon>Bacteria</taxon>
        <taxon>Bacillati</taxon>
        <taxon>Actinomycetota</taxon>
        <taxon>Coriobacteriia</taxon>
        <taxon>Coriobacteriales</taxon>
        <taxon>Atopobiaceae</taxon>
        <taxon>Olsenella</taxon>
    </lineage>
</organism>